<organism evidence="1 2">
    <name type="scientific">Streptomyces bathyalis</name>
    <dbReference type="NCBI Taxonomy" id="2710756"/>
    <lineage>
        <taxon>Bacteria</taxon>
        <taxon>Bacillati</taxon>
        <taxon>Actinomycetota</taxon>
        <taxon>Actinomycetes</taxon>
        <taxon>Kitasatosporales</taxon>
        <taxon>Streptomycetaceae</taxon>
        <taxon>Streptomyces</taxon>
    </lineage>
</organism>
<evidence type="ECO:0000313" key="1">
    <source>
        <dbReference type="EMBL" id="QPP05012.1"/>
    </source>
</evidence>
<dbReference type="EMBL" id="CP048882">
    <property type="protein sequence ID" value="QPP05012.1"/>
    <property type="molecule type" value="Genomic_DNA"/>
</dbReference>
<keyword evidence="2" id="KW-1185">Reference proteome</keyword>
<gene>
    <name evidence="1" type="ORF">G4Z16_03905</name>
</gene>
<sequence length="73" mass="7981">MPALDHRLIRLEVSPDEFRAELIETAERGRTGRATLEGLNACPHTFNCEEHLVPWGAPAIAAVVVAVTSLFLT</sequence>
<proteinExistence type="predicted"/>
<evidence type="ECO:0000313" key="2">
    <source>
        <dbReference type="Proteomes" id="UP000595046"/>
    </source>
</evidence>
<accession>A0A7T1T253</accession>
<protein>
    <submittedName>
        <fullName evidence="1">Uncharacterized protein</fullName>
    </submittedName>
</protein>
<dbReference type="Proteomes" id="UP000595046">
    <property type="component" value="Chromosome"/>
</dbReference>
<reference evidence="2" key="1">
    <citation type="submission" date="2020-02" db="EMBL/GenBank/DDBJ databases">
        <title>Streptomyces sp. ASO4wet.</title>
        <authorList>
            <person name="Risdian C."/>
            <person name="Landwehr W."/>
            <person name="Schupp P."/>
            <person name="Wink J."/>
        </authorList>
    </citation>
    <scope>NUCLEOTIDE SEQUENCE [LARGE SCALE GENOMIC DNA]</scope>
    <source>
        <strain evidence="2">ASO4wet</strain>
    </source>
</reference>
<dbReference type="AlphaFoldDB" id="A0A7T1T253"/>
<dbReference type="RefSeq" id="WP_197355064.1">
    <property type="nucleotide sequence ID" value="NZ_CP048882.1"/>
</dbReference>
<name>A0A7T1T253_9ACTN</name>
<dbReference type="KEGG" id="sbat:G4Z16_03905"/>